<evidence type="ECO:0008006" key="4">
    <source>
        <dbReference type="Google" id="ProtNLM"/>
    </source>
</evidence>
<reference evidence="2 3" key="1">
    <citation type="journal article" date="2018" name="Nat. Biotechnol.">
        <title>A standardized bacterial taxonomy based on genome phylogeny substantially revises the tree of life.</title>
        <authorList>
            <person name="Parks D.H."/>
            <person name="Chuvochina M."/>
            <person name="Waite D.W."/>
            <person name="Rinke C."/>
            <person name="Skarshewski A."/>
            <person name="Chaumeil P.A."/>
            <person name="Hugenholtz P."/>
        </authorList>
    </citation>
    <scope>NUCLEOTIDE SEQUENCE [LARGE SCALE GENOMIC DNA]</scope>
    <source>
        <strain evidence="2">UBA12529</strain>
    </source>
</reference>
<evidence type="ECO:0000256" key="1">
    <source>
        <dbReference type="SAM" id="Phobius"/>
    </source>
</evidence>
<dbReference type="EMBL" id="DLVE01000071">
    <property type="protein sequence ID" value="HAA84231.1"/>
    <property type="molecule type" value="Genomic_DNA"/>
</dbReference>
<evidence type="ECO:0000313" key="3">
    <source>
        <dbReference type="Proteomes" id="UP000257240"/>
    </source>
</evidence>
<dbReference type="InterPro" id="IPR045584">
    <property type="entry name" value="Pilin-like"/>
</dbReference>
<organism evidence="2 3">
    <name type="scientific">Thermodesulfobacterium commune</name>
    <dbReference type="NCBI Taxonomy" id="1741"/>
    <lineage>
        <taxon>Bacteria</taxon>
        <taxon>Pseudomonadati</taxon>
        <taxon>Thermodesulfobacteriota</taxon>
        <taxon>Thermodesulfobacteria</taxon>
        <taxon>Thermodesulfobacteriales</taxon>
        <taxon>Thermodesulfobacteriaceae</taxon>
        <taxon>Thermodesulfobacterium</taxon>
    </lineage>
</organism>
<protein>
    <recommendedName>
        <fullName evidence="4">Prepilin-type N-terminal cleavage/methylation domain-containing protein</fullName>
    </recommendedName>
</protein>
<dbReference type="NCBIfam" id="TIGR02532">
    <property type="entry name" value="IV_pilin_GFxxxE"/>
    <property type="match status" value="1"/>
</dbReference>
<keyword evidence="1" id="KW-0472">Membrane</keyword>
<dbReference type="SUPFAM" id="SSF54523">
    <property type="entry name" value="Pili subunits"/>
    <property type="match status" value="1"/>
</dbReference>
<name>A0A101FHX4_9BACT</name>
<dbReference type="InterPro" id="IPR012902">
    <property type="entry name" value="N_methyl_site"/>
</dbReference>
<sequence length="174" mass="19621">MDKINHRNWRFLRSFSSGYSLVEIIIVIALIVILTSIAIPFLLKFIKYNKYQNYCNTLELLIKEAKITAIEKSTNIGVCVDNEKTVKIIDMGAKRLRLCDGTPIKIFQIDPGDTFVKFKGSGAAFDPRGFVIFSGNVCVYNSERNTYFLVCISNFGRIRIVTGEGDCGNCPQED</sequence>
<evidence type="ECO:0000313" key="2">
    <source>
        <dbReference type="EMBL" id="HAA84231.1"/>
    </source>
</evidence>
<comment type="caution">
    <text evidence="2">The sequence shown here is derived from an EMBL/GenBank/DDBJ whole genome shotgun (WGS) entry which is preliminary data.</text>
</comment>
<accession>A0A101FHX4</accession>
<dbReference type="PROSITE" id="PS00409">
    <property type="entry name" value="PROKAR_NTER_METHYL"/>
    <property type="match status" value="1"/>
</dbReference>
<proteinExistence type="predicted"/>
<feature type="transmembrane region" description="Helical" evidence="1">
    <location>
        <begin position="21"/>
        <end position="43"/>
    </location>
</feature>
<dbReference type="AlphaFoldDB" id="A0A101FHX4"/>
<keyword evidence="1" id="KW-1133">Transmembrane helix</keyword>
<dbReference type="Gene3D" id="3.30.700.10">
    <property type="entry name" value="Glycoprotein, Type 4 Pilin"/>
    <property type="match status" value="1"/>
</dbReference>
<keyword evidence="1" id="KW-0812">Transmembrane</keyword>
<dbReference type="Proteomes" id="UP000257240">
    <property type="component" value="Unassembled WGS sequence"/>
</dbReference>
<gene>
    <name evidence="2" type="ORF">DCE01_05560</name>
</gene>